<evidence type="ECO:0000313" key="2">
    <source>
        <dbReference type="EMBL" id="WVZ09548.1"/>
    </source>
</evidence>
<evidence type="ECO:0000313" key="3">
    <source>
        <dbReference type="Proteomes" id="UP001374535"/>
    </source>
</evidence>
<feature type="domain" description="Transposase-associated" evidence="1">
    <location>
        <begin position="29"/>
        <end position="97"/>
    </location>
</feature>
<dbReference type="AlphaFoldDB" id="A0AAQ3NK03"/>
<sequence>MGTRRVGFYPAGRVVSRHYPCPTRSVVISSHVSEEYEEAISELLQYAQEHAISVNITCYCLYVRCLDQIHQDFGEIRDHMFIFDIIRSYTIWTCHGEVLNNLTTAQTTKCKNG</sequence>
<dbReference type="Proteomes" id="UP001374535">
    <property type="component" value="Chromosome 5"/>
</dbReference>
<reference evidence="2 3" key="1">
    <citation type="journal article" date="2023" name="Life. Sci Alliance">
        <title>Evolutionary insights into 3D genome organization and epigenetic landscape of Vigna mungo.</title>
        <authorList>
            <person name="Junaid A."/>
            <person name="Singh B."/>
            <person name="Bhatia S."/>
        </authorList>
    </citation>
    <scope>NUCLEOTIDE SEQUENCE [LARGE SCALE GENOMIC DNA]</scope>
    <source>
        <strain evidence="2">Urdbean</strain>
    </source>
</reference>
<dbReference type="Pfam" id="PF13963">
    <property type="entry name" value="Transpos_assoc"/>
    <property type="match status" value="1"/>
</dbReference>
<protein>
    <recommendedName>
        <fullName evidence="1">Transposase-associated domain-containing protein</fullName>
    </recommendedName>
</protein>
<name>A0AAQ3NK03_VIGMU</name>
<proteinExistence type="predicted"/>
<evidence type="ECO:0000259" key="1">
    <source>
        <dbReference type="Pfam" id="PF13963"/>
    </source>
</evidence>
<organism evidence="2 3">
    <name type="scientific">Vigna mungo</name>
    <name type="common">Black gram</name>
    <name type="synonym">Phaseolus mungo</name>
    <dbReference type="NCBI Taxonomy" id="3915"/>
    <lineage>
        <taxon>Eukaryota</taxon>
        <taxon>Viridiplantae</taxon>
        <taxon>Streptophyta</taxon>
        <taxon>Embryophyta</taxon>
        <taxon>Tracheophyta</taxon>
        <taxon>Spermatophyta</taxon>
        <taxon>Magnoliopsida</taxon>
        <taxon>eudicotyledons</taxon>
        <taxon>Gunneridae</taxon>
        <taxon>Pentapetalae</taxon>
        <taxon>rosids</taxon>
        <taxon>fabids</taxon>
        <taxon>Fabales</taxon>
        <taxon>Fabaceae</taxon>
        <taxon>Papilionoideae</taxon>
        <taxon>50 kb inversion clade</taxon>
        <taxon>NPAAA clade</taxon>
        <taxon>indigoferoid/millettioid clade</taxon>
        <taxon>Phaseoleae</taxon>
        <taxon>Vigna</taxon>
    </lineage>
</organism>
<accession>A0AAQ3NK03</accession>
<keyword evidence="3" id="KW-1185">Reference proteome</keyword>
<gene>
    <name evidence="2" type="ORF">V8G54_014078</name>
</gene>
<dbReference type="EMBL" id="CP144696">
    <property type="protein sequence ID" value="WVZ09548.1"/>
    <property type="molecule type" value="Genomic_DNA"/>
</dbReference>
<dbReference type="InterPro" id="IPR029480">
    <property type="entry name" value="Transpos_assoc"/>
</dbReference>